<dbReference type="Pfam" id="PF20696">
    <property type="entry name" value="UbiD_C"/>
    <property type="match status" value="1"/>
</dbReference>
<dbReference type="InterPro" id="IPR049381">
    <property type="entry name" value="UbiD-like_C"/>
</dbReference>
<evidence type="ECO:0000256" key="7">
    <source>
        <dbReference type="ARBA" id="ARBA00049754"/>
    </source>
</evidence>
<sequence>MRGEAAQVSLRDFLRACAQENRVKVSKHPLRLEFEVAAAIKVAEPHPLIVRTEKGLILSNVLADRRRLYKAINSSSDAEAYRRLSEAMSNPVKLKPAEASGYSSLGDDLGKLPIPRFFERDGGYYMTAGIFLARDPDTPALNASIHRAMVLDENHLAVRLVPRHLHYMFSKAEKSNKPLPAAIVIGAPPAVYIAAASSPPYGVYEVEVANALVGGELSATSDLIEGIPIPLPSEYIILGEFLPGRRAREGPFVDILGTYDEVREEPVFFVHEILARNSPLFYAILPSGLEHKLLMGFPREAAIWDSVSKVVPKVQCVRLTPGGGSWLVAVISIVKTNEGDPKNVILAAFAAHPSLKIVVVVDEDVDPDRVDEVEWAIATRMQPSEDLVVVTGARGSSLDPSADPHTLLTSKLGIDATRPLYKRPELFEKARIPAQLESVSLEDADLLDGKLQLGSEEP</sequence>
<proteinExistence type="inferred from homology"/>
<feature type="domain" description="3-octaprenyl-4-hydroxybenzoate carboxy-lyase-like Rift-related" evidence="9">
    <location>
        <begin position="108"/>
        <end position="287"/>
    </location>
</feature>
<reference evidence="11" key="1">
    <citation type="journal article" date="2020" name="mSystems">
        <title>Genome- and Community-Level Interaction Insights into Carbon Utilization and Element Cycling Functions of Hydrothermarchaeota in Hydrothermal Sediment.</title>
        <authorList>
            <person name="Zhou Z."/>
            <person name="Liu Y."/>
            <person name="Xu W."/>
            <person name="Pan J."/>
            <person name="Luo Z.H."/>
            <person name="Li M."/>
        </authorList>
    </citation>
    <scope>NUCLEOTIDE SEQUENCE [LARGE SCALE GENOMIC DNA]</scope>
    <source>
        <strain evidence="12">SpSt-1125</strain>
        <strain evidence="11">SpSt-25</strain>
    </source>
</reference>
<evidence type="ECO:0000313" key="11">
    <source>
        <dbReference type="EMBL" id="HEB48851.1"/>
    </source>
</evidence>
<comment type="similarity">
    <text evidence="3">Belongs to the UbiD family.</text>
</comment>
<dbReference type="PANTHER" id="PTHR30108">
    <property type="entry name" value="3-OCTAPRENYL-4-HYDROXYBENZOATE CARBOXY-LYASE-RELATED"/>
    <property type="match status" value="1"/>
</dbReference>
<evidence type="ECO:0000259" key="9">
    <source>
        <dbReference type="Pfam" id="PF01977"/>
    </source>
</evidence>
<dbReference type="InterPro" id="IPR048304">
    <property type="entry name" value="UbiD_Rift_dom"/>
</dbReference>
<comment type="cofactor">
    <cofactor evidence="1">
        <name>Mn(2+)</name>
        <dbReference type="ChEBI" id="CHEBI:29035"/>
    </cofactor>
</comment>
<comment type="caution">
    <text evidence="11">The sequence shown here is derived from an EMBL/GenBank/DDBJ whole genome shotgun (WGS) entry which is preliminary data.</text>
</comment>
<comment type="catalytic activity">
    <reaction evidence="4">
        <text>(2E)-3-methyl-5-phosphooxypent-2-enoate + H(+) = isopentenyl phosphate + CO2</text>
        <dbReference type="Rhea" id="RHEA:78971"/>
        <dbReference type="ChEBI" id="CHEBI:15378"/>
        <dbReference type="ChEBI" id="CHEBI:16526"/>
        <dbReference type="ChEBI" id="CHEBI:65078"/>
        <dbReference type="ChEBI" id="CHEBI:229665"/>
        <dbReference type="EC" id="4.1.1.126"/>
    </reaction>
    <physiologicalReaction direction="left-to-right" evidence="4">
        <dbReference type="Rhea" id="RHEA:78972"/>
    </physiologicalReaction>
</comment>
<comment type="cofactor">
    <cofactor evidence="8">
        <name>prenylated FMN</name>
        <dbReference type="ChEBI" id="CHEBI:87746"/>
    </cofactor>
</comment>
<evidence type="ECO:0000259" key="10">
    <source>
        <dbReference type="Pfam" id="PF20696"/>
    </source>
</evidence>
<evidence type="ECO:0000256" key="5">
    <source>
        <dbReference type="ARBA" id="ARBA00049583"/>
    </source>
</evidence>
<evidence type="ECO:0000256" key="4">
    <source>
        <dbReference type="ARBA" id="ARBA00049054"/>
    </source>
</evidence>
<dbReference type="GO" id="GO:0005737">
    <property type="term" value="C:cytoplasm"/>
    <property type="evidence" value="ECO:0007669"/>
    <property type="project" value="TreeGrafter"/>
</dbReference>
<dbReference type="EC" id="4.1.1.126" evidence="6"/>
<name>A0A7C1P377_THEPE</name>
<protein>
    <recommendedName>
        <fullName evidence="7">Anhydromevalonate phosphate decarboxylase</fullName>
        <ecNumber evidence="6">4.1.1.126</ecNumber>
    </recommendedName>
</protein>
<dbReference type="AlphaFoldDB" id="A0A7C1P377"/>
<comment type="function">
    <text evidence="5">Catalyzes the conversion of trans-anhydromevalonate 5-phosphate (tAHMP) into isopentenyl phosphate. Involved in the archaeal mevalonate (MVA) pathway, which provides fundamental precursors for isoprenoid biosynthesis, such as isopentenyl diphosphate (IPP) and dimethylallyl diphosphate (DMAPP).</text>
</comment>
<evidence type="ECO:0000256" key="1">
    <source>
        <dbReference type="ARBA" id="ARBA00001936"/>
    </source>
</evidence>
<dbReference type="InterPro" id="IPR002830">
    <property type="entry name" value="UbiD"/>
</dbReference>
<comment type="pathway">
    <text evidence="2">Isoprenoid biosynthesis; isopentenyl diphosphate biosynthesis via mevalonate pathway.</text>
</comment>
<evidence type="ECO:0000256" key="6">
    <source>
        <dbReference type="ARBA" id="ARBA00049727"/>
    </source>
</evidence>
<dbReference type="NCBIfam" id="TIGR00148">
    <property type="entry name" value="UbiD family decarboxylase"/>
    <property type="match status" value="1"/>
</dbReference>
<organism evidence="11">
    <name type="scientific">Thermofilum pendens</name>
    <dbReference type="NCBI Taxonomy" id="2269"/>
    <lineage>
        <taxon>Archaea</taxon>
        <taxon>Thermoproteota</taxon>
        <taxon>Thermoprotei</taxon>
        <taxon>Thermofilales</taxon>
        <taxon>Thermofilaceae</taxon>
        <taxon>Thermofilum</taxon>
    </lineage>
</organism>
<dbReference type="FunFam" id="3.40.1670.10:FF:000003">
    <property type="entry name" value="Phenolic acid decarboxylase"/>
    <property type="match status" value="1"/>
</dbReference>
<dbReference type="GO" id="GO:0016831">
    <property type="term" value="F:carboxy-lyase activity"/>
    <property type="evidence" value="ECO:0007669"/>
    <property type="project" value="InterPro"/>
</dbReference>
<evidence type="ECO:0000256" key="8">
    <source>
        <dbReference type="ARBA" id="ARBA00049936"/>
    </source>
</evidence>
<evidence type="ECO:0000256" key="3">
    <source>
        <dbReference type="ARBA" id="ARBA00010021"/>
    </source>
</evidence>
<feature type="domain" description="3-octaprenyl-4-hydroxybenzoate carboxy-lyase-like C-terminal" evidence="10">
    <location>
        <begin position="293"/>
        <end position="416"/>
    </location>
</feature>
<accession>A0A7C1P377</accession>
<dbReference type="Pfam" id="PF01977">
    <property type="entry name" value="UbiD"/>
    <property type="match status" value="1"/>
</dbReference>
<dbReference type="PANTHER" id="PTHR30108:SF21">
    <property type="entry name" value="4-HYDROXYBENZOATE DECARBOXYLASE"/>
    <property type="match status" value="1"/>
</dbReference>
<dbReference type="EMBL" id="DRZM01000089">
    <property type="protein sequence ID" value="HHP04623.1"/>
    <property type="molecule type" value="Genomic_DNA"/>
</dbReference>
<evidence type="ECO:0000313" key="12">
    <source>
        <dbReference type="EMBL" id="HHP04623.1"/>
    </source>
</evidence>
<gene>
    <name evidence="12" type="ORF">ENM88_02580</name>
    <name evidence="11" type="ORF">ENP77_03555</name>
</gene>
<dbReference type="Gene3D" id="3.40.1670.10">
    <property type="entry name" value="UbiD C-terminal domain-like"/>
    <property type="match status" value="1"/>
</dbReference>
<dbReference type="SUPFAM" id="SSF143968">
    <property type="entry name" value="UbiD C-terminal domain-like"/>
    <property type="match status" value="1"/>
</dbReference>
<dbReference type="SUPFAM" id="SSF50475">
    <property type="entry name" value="FMN-binding split barrel"/>
    <property type="match status" value="1"/>
</dbReference>
<evidence type="ECO:0000256" key="2">
    <source>
        <dbReference type="ARBA" id="ARBA00005092"/>
    </source>
</evidence>
<dbReference type="EMBL" id="DSKP01000125">
    <property type="protein sequence ID" value="HEB48851.1"/>
    <property type="molecule type" value="Genomic_DNA"/>
</dbReference>